<dbReference type="Pfam" id="PF13396">
    <property type="entry name" value="PLDc_N"/>
    <property type="match status" value="1"/>
</dbReference>
<evidence type="ECO:0000256" key="6">
    <source>
        <dbReference type="SAM" id="MobiDB-lite"/>
    </source>
</evidence>
<evidence type="ECO:0000256" key="4">
    <source>
        <dbReference type="ARBA" id="ARBA00022989"/>
    </source>
</evidence>
<sequence length="116" mass="13079">MFVVGIVIAAAFIIYALIDCLFAENSRFRALNKPLWAIIIIVLPVIGAVLWFVLGRARKTGQRDQRRFVAPDDDPEFSGRSASTISDLDRETTDERIRRLEQELSDLDEDDKTGPA</sequence>
<evidence type="ECO:0000256" key="5">
    <source>
        <dbReference type="ARBA" id="ARBA00023136"/>
    </source>
</evidence>
<comment type="caution">
    <text evidence="9">The sequence shown here is derived from an EMBL/GenBank/DDBJ whole genome shotgun (WGS) entry which is preliminary data.</text>
</comment>
<evidence type="ECO:0000259" key="8">
    <source>
        <dbReference type="Pfam" id="PF13396"/>
    </source>
</evidence>
<keyword evidence="10" id="KW-1185">Reference proteome</keyword>
<protein>
    <recommendedName>
        <fullName evidence="8">Cardiolipin synthase N-terminal domain-containing protein</fullName>
    </recommendedName>
</protein>
<comment type="subcellular location">
    <subcellularLocation>
        <location evidence="1">Cell membrane</location>
        <topology evidence="1">Multi-pass membrane protein</topology>
    </subcellularLocation>
</comment>
<name>A0ABQ0USE2_9MICO</name>
<evidence type="ECO:0000313" key="9">
    <source>
        <dbReference type="EMBL" id="GEK83860.1"/>
    </source>
</evidence>
<feature type="transmembrane region" description="Helical" evidence="7">
    <location>
        <begin position="35"/>
        <end position="54"/>
    </location>
</feature>
<organism evidence="9 10">
    <name type="scientific">Frigoribacterium faeni</name>
    <dbReference type="NCBI Taxonomy" id="145483"/>
    <lineage>
        <taxon>Bacteria</taxon>
        <taxon>Bacillati</taxon>
        <taxon>Actinomycetota</taxon>
        <taxon>Actinomycetes</taxon>
        <taxon>Micrococcales</taxon>
        <taxon>Microbacteriaceae</taxon>
        <taxon>Frigoribacterium</taxon>
    </lineage>
</organism>
<feature type="transmembrane region" description="Helical" evidence="7">
    <location>
        <begin position="6"/>
        <end position="23"/>
    </location>
</feature>
<feature type="domain" description="Cardiolipin synthase N-terminal" evidence="8">
    <location>
        <begin position="12"/>
        <end position="56"/>
    </location>
</feature>
<dbReference type="EMBL" id="BJUV01000021">
    <property type="protein sequence ID" value="GEK83860.1"/>
    <property type="molecule type" value="Genomic_DNA"/>
</dbReference>
<keyword evidence="4 7" id="KW-1133">Transmembrane helix</keyword>
<dbReference type="InterPro" id="IPR027379">
    <property type="entry name" value="CLS_N"/>
</dbReference>
<feature type="compositionally biased region" description="Basic and acidic residues" evidence="6">
    <location>
        <begin position="61"/>
        <end position="70"/>
    </location>
</feature>
<accession>A0ABQ0USE2</accession>
<evidence type="ECO:0000256" key="1">
    <source>
        <dbReference type="ARBA" id="ARBA00004651"/>
    </source>
</evidence>
<evidence type="ECO:0000256" key="3">
    <source>
        <dbReference type="ARBA" id="ARBA00022692"/>
    </source>
</evidence>
<proteinExistence type="predicted"/>
<evidence type="ECO:0000313" key="10">
    <source>
        <dbReference type="Proteomes" id="UP000321154"/>
    </source>
</evidence>
<keyword evidence="3 7" id="KW-0812">Transmembrane</keyword>
<evidence type="ECO:0000256" key="2">
    <source>
        <dbReference type="ARBA" id="ARBA00022475"/>
    </source>
</evidence>
<feature type="region of interest" description="Disordered" evidence="6">
    <location>
        <begin position="59"/>
        <end position="95"/>
    </location>
</feature>
<dbReference type="Proteomes" id="UP000321154">
    <property type="component" value="Unassembled WGS sequence"/>
</dbReference>
<keyword evidence="5 7" id="KW-0472">Membrane</keyword>
<reference evidence="9 10" key="1">
    <citation type="submission" date="2019-07" db="EMBL/GenBank/DDBJ databases">
        <title>Whole genome shotgun sequence of Frigoribacterium faeni NBRC 103066.</title>
        <authorList>
            <person name="Hosoyama A."/>
            <person name="Uohara A."/>
            <person name="Ohji S."/>
            <person name="Ichikawa N."/>
        </authorList>
    </citation>
    <scope>NUCLEOTIDE SEQUENCE [LARGE SCALE GENOMIC DNA]</scope>
    <source>
        <strain evidence="9 10">NBRC 103066</strain>
    </source>
</reference>
<evidence type="ECO:0000256" key="7">
    <source>
        <dbReference type="SAM" id="Phobius"/>
    </source>
</evidence>
<gene>
    <name evidence="9" type="ORF">FFA01_21690</name>
</gene>
<keyword evidence="2" id="KW-1003">Cell membrane</keyword>